<dbReference type="AlphaFoldDB" id="A0AAD7N3K5"/>
<feature type="region of interest" description="Disordered" evidence="1">
    <location>
        <begin position="304"/>
        <end position="326"/>
    </location>
</feature>
<accession>A0AAD7N3K5</accession>
<feature type="compositionally biased region" description="Low complexity" evidence="1">
    <location>
        <begin position="186"/>
        <end position="197"/>
    </location>
</feature>
<feature type="compositionally biased region" description="Acidic residues" evidence="1">
    <location>
        <begin position="216"/>
        <end position="228"/>
    </location>
</feature>
<sequence length="326" mass="36175">MLITGAARSTSSAAARGPLVRLASTSGVLCRRLVAKGPHRLRGPRGRTGPPERSDHEVRDRTQKEQEWRARKAEGKESVRGKLWELEAHVGYLGEQLAYRVCQLILKRLVAPESGREVPPRVERMLRWMAADMEASKWDFSLAEEEEEDEDVRPVKRRRLMKRRSPEVEEKEAEPAESEDSEAEPEAPVAPRARSASWPEDFRFVDGGEDVRMEVDAPEAPEGPEEEITATSRVASQAAEARTVTVLTFKPDPEPVPPPPPTPSPAPEAPVQVKRESEVREFQTLVLQLGAPAGFHEDGVFVMDDSDEEMGEPEAPEKPEASGSAE</sequence>
<feature type="compositionally biased region" description="Pro residues" evidence="1">
    <location>
        <begin position="254"/>
        <end position="268"/>
    </location>
</feature>
<name>A0AAD7N3K5_9AGAR</name>
<dbReference type="Proteomes" id="UP001215280">
    <property type="component" value="Unassembled WGS sequence"/>
</dbReference>
<feature type="compositionally biased region" description="Basic and acidic residues" evidence="1">
    <location>
        <begin position="50"/>
        <end position="72"/>
    </location>
</feature>
<feature type="region of interest" description="Disordered" evidence="1">
    <location>
        <begin position="162"/>
        <end position="275"/>
    </location>
</feature>
<evidence type="ECO:0000313" key="3">
    <source>
        <dbReference type="Proteomes" id="UP001215280"/>
    </source>
</evidence>
<evidence type="ECO:0000256" key="1">
    <source>
        <dbReference type="SAM" id="MobiDB-lite"/>
    </source>
</evidence>
<feature type="compositionally biased region" description="Acidic residues" evidence="1">
    <location>
        <begin position="304"/>
        <end position="314"/>
    </location>
</feature>
<reference evidence="2" key="1">
    <citation type="submission" date="2023-03" db="EMBL/GenBank/DDBJ databases">
        <title>Massive genome expansion in bonnet fungi (Mycena s.s.) driven by repeated elements and novel gene families across ecological guilds.</title>
        <authorList>
            <consortium name="Lawrence Berkeley National Laboratory"/>
            <person name="Harder C.B."/>
            <person name="Miyauchi S."/>
            <person name="Viragh M."/>
            <person name="Kuo A."/>
            <person name="Thoen E."/>
            <person name="Andreopoulos B."/>
            <person name="Lu D."/>
            <person name="Skrede I."/>
            <person name="Drula E."/>
            <person name="Henrissat B."/>
            <person name="Morin E."/>
            <person name="Kohler A."/>
            <person name="Barry K."/>
            <person name="LaButti K."/>
            <person name="Morin E."/>
            <person name="Salamov A."/>
            <person name="Lipzen A."/>
            <person name="Mereny Z."/>
            <person name="Hegedus B."/>
            <person name="Baldrian P."/>
            <person name="Stursova M."/>
            <person name="Weitz H."/>
            <person name="Taylor A."/>
            <person name="Grigoriev I.V."/>
            <person name="Nagy L.G."/>
            <person name="Martin F."/>
            <person name="Kauserud H."/>
        </authorList>
    </citation>
    <scope>NUCLEOTIDE SEQUENCE</scope>
    <source>
        <strain evidence="2">CBHHK188m</strain>
    </source>
</reference>
<comment type="caution">
    <text evidence="2">The sequence shown here is derived from an EMBL/GenBank/DDBJ whole genome shotgun (WGS) entry which is preliminary data.</text>
</comment>
<proteinExistence type="predicted"/>
<feature type="region of interest" description="Disordered" evidence="1">
    <location>
        <begin position="39"/>
        <end position="72"/>
    </location>
</feature>
<dbReference type="EMBL" id="JARJLG010000109">
    <property type="protein sequence ID" value="KAJ7744064.1"/>
    <property type="molecule type" value="Genomic_DNA"/>
</dbReference>
<feature type="compositionally biased region" description="Acidic residues" evidence="1">
    <location>
        <begin position="169"/>
        <end position="185"/>
    </location>
</feature>
<protein>
    <submittedName>
        <fullName evidence="2">Uncharacterized protein</fullName>
    </submittedName>
</protein>
<gene>
    <name evidence="2" type="ORF">DFH07DRAFT_963900</name>
</gene>
<feature type="compositionally biased region" description="Basic and acidic residues" evidence="1">
    <location>
        <begin position="200"/>
        <end position="215"/>
    </location>
</feature>
<evidence type="ECO:0000313" key="2">
    <source>
        <dbReference type="EMBL" id="KAJ7744064.1"/>
    </source>
</evidence>
<organism evidence="2 3">
    <name type="scientific">Mycena maculata</name>
    <dbReference type="NCBI Taxonomy" id="230809"/>
    <lineage>
        <taxon>Eukaryota</taxon>
        <taxon>Fungi</taxon>
        <taxon>Dikarya</taxon>
        <taxon>Basidiomycota</taxon>
        <taxon>Agaricomycotina</taxon>
        <taxon>Agaricomycetes</taxon>
        <taxon>Agaricomycetidae</taxon>
        <taxon>Agaricales</taxon>
        <taxon>Marasmiineae</taxon>
        <taxon>Mycenaceae</taxon>
        <taxon>Mycena</taxon>
    </lineage>
</organism>
<keyword evidence="3" id="KW-1185">Reference proteome</keyword>